<dbReference type="SUPFAM" id="SSF53448">
    <property type="entry name" value="Nucleotide-diphospho-sugar transferases"/>
    <property type="match status" value="1"/>
</dbReference>
<dbReference type="EMBL" id="APND01000005">
    <property type="protein sequence ID" value="MES1930616.1"/>
    <property type="molecule type" value="Genomic_DNA"/>
</dbReference>
<accession>A0ABV2B410</accession>
<dbReference type="Gene3D" id="3.90.550.10">
    <property type="entry name" value="Spore Coat Polysaccharide Biosynthesis Protein SpsA, Chain A"/>
    <property type="match status" value="1"/>
</dbReference>
<dbReference type="PANTHER" id="PTHR36529">
    <property type="entry name" value="SLL1095 PROTEIN"/>
    <property type="match status" value="1"/>
</dbReference>
<gene>
    <name evidence="1" type="ORF">SADO_15239</name>
</gene>
<evidence type="ECO:0000313" key="2">
    <source>
        <dbReference type="Proteomes" id="UP001460888"/>
    </source>
</evidence>
<dbReference type="InterPro" id="IPR018641">
    <property type="entry name" value="Trfase_1_rSAM/seldom-assoc"/>
</dbReference>
<reference evidence="1 2" key="1">
    <citation type="submission" date="2013-03" db="EMBL/GenBank/DDBJ databases">
        <title>Salinisphaera dokdonensis CL-ES53 Genome Sequencing.</title>
        <authorList>
            <person name="Li C."/>
            <person name="Lai Q."/>
            <person name="Shao Z."/>
        </authorList>
    </citation>
    <scope>NUCLEOTIDE SEQUENCE [LARGE SCALE GENOMIC DNA]</scope>
    <source>
        <strain evidence="1 2">CL-ES53</strain>
    </source>
</reference>
<dbReference type="Proteomes" id="UP001460888">
    <property type="component" value="Unassembled WGS sequence"/>
</dbReference>
<keyword evidence="2" id="KW-1185">Reference proteome</keyword>
<dbReference type="NCBIfam" id="TIGR04282">
    <property type="entry name" value="glyco_like_cofC"/>
    <property type="match status" value="1"/>
</dbReference>
<protein>
    <recommendedName>
        <fullName evidence="3">Glycosyltransferase</fullName>
    </recommendedName>
</protein>
<organism evidence="1 2">
    <name type="scientific">Salinisphaera dokdonensis CL-ES53</name>
    <dbReference type="NCBI Taxonomy" id="1304272"/>
    <lineage>
        <taxon>Bacteria</taxon>
        <taxon>Pseudomonadati</taxon>
        <taxon>Pseudomonadota</taxon>
        <taxon>Gammaproteobacteria</taxon>
        <taxon>Salinisphaerales</taxon>
        <taxon>Salinisphaeraceae</taxon>
        <taxon>Salinisphaera</taxon>
    </lineage>
</organism>
<evidence type="ECO:0008006" key="3">
    <source>
        <dbReference type="Google" id="ProtNLM"/>
    </source>
</evidence>
<sequence length="238" mass="26428">MSVANPLHSNEAFPSRDDDLTIVIFAKAPIPGRCKTRLARGVGNTRAARIYRAMLEHAVASITGAAPGRAILSCAPNTRHPFFKHLARRYGVTRYRQAQGDLGTRMADGIRRGLGPNPRGPVLVVGSDQPELGGSWLEHARNALAREGKTAWMAPTEDGGYWAIGLDGDTPRVFRGPRWSTPRVSTATRTGMMRLGFDHAEITPRNDIDELRDWQRLTPRLRTQLSRQATMPGIRFRR</sequence>
<dbReference type="InterPro" id="IPR029044">
    <property type="entry name" value="Nucleotide-diphossugar_trans"/>
</dbReference>
<evidence type="ECO:0000313" key="1">
    <source>
        <dbReference type="EMBL" id="MES1930616.1"/>
    </source>
</evidence>
<name>A0ABV2B410_9GAMM</name>
<dbReference type="RefSeq" id="WP_353112981.1">
    <property type="nucleotide sequence ID" value="NZ_APND01000005.1"/>
</dbReference>
<dbReference type="Pfam" id="PF09837">
    <property type="entry name" value="DUF2064"/>
    <property type="match status" value="1"/>
</dbReference>
<proteinExistence type="predicted"/>
<dbReference type="PANTHER" id="PTHR36529:SF1">
    <property type="entry name" value="GLYCOSYLTRANSFERASE"/>
    <property type="match status" value="1"/>
</dbReference>
<comment type="caution">
    <text evidence="1">The sequence shown here is derived from an EMBL/GenBank/DDBJ whole genome shotgun (WGS) entry which is preliminary data.</text>
</comment>